<evidence type="ECO:0000313" key="1">
    <source>
        <dbReference type="EMBL" id="VAX32708.1"/>
    </source>
</evidence>
<gene>
    <name evidence="1" type="ORF">MNBD_NITROSPINAE05-1457</name>
</gene>
<dbReference type="EMBL" id="UOGG01000218">
    <property type="protein sequence ID" value="VAX32708.1"/>
    <property type="molecule type" value="Genomic_DNA"/>
</dbReference>
<organism evidence="1">
    <name type="scientific">hydrothermal vent metagenome</name>
    <dbReference type="NCBI Taxonomy" id="652676"/>
    <lineage>
        <taxon>unclassified sequences</taxon>
        <taxon>metagenomes</taxon>
        <taxon>ecological metagenomes</taxon>
    </lineage>
</organism>
<accession>A0A3B1D9S9</accession>
<proteinExistence type="predicted"/>
<name>A0A3B1D9S9_9ZZZZ</name>
<sequence length="61" mass="6830">MADEIKKRQTTRVILVHFSGDPGVTFSQLRKESMRLGAGEVGHHFIPTSGFDTPWLVTAFK</sequence>
<dbReference type="AlphaFoldDB" id="A0A3B1D9S9"/>
<protein>
    <submittedName>
        <fullName evidence="1">Uncharacterized protein</fullName>
    </submittedName>
</protein>
<reference evidence="1" key="1">
    <citation type="submission" date="2018-06" db="EMBL/GenBank/DDBJ databases">
        <authorList>
            <person name="Zhirakovskaya E."/>
        </authorList>
    </citation>
    <scope>NUCLEOTIDE SEQUENCE</scope>
</reference>